<reference evidence="2 3" key="1">
    <citation type="submission" date="2020-01" db="EMBL/GenBank/DDBJ databases">
        <title>Complete genome of Aeromonas media MC64.</title>
        <authorList>
            <person name="Cao G."/>
            <person name="Fu J."/>
            <person name="Zhong C."/>
        </authorList>
    </citation>
    <scope>NUCLEOTIDE SEQUENCE [LARGE SCALE GENOMIC DNA]</scope>
    <source>
        <strain evidence="2 3">MC64</strain>
    </source>
</reference>
<dbReference type="GO" id="GO:0015074">
    <property type="term" value="P:DNA integration"/>
    <property type="evidence" value="ECO:0007669"/>
    <property type="project" value="InterPro"/>
</dbReference>
<dbReference type="GO" id="GO:0003677">
    <property type="term" value="F:DNA binding"/>
    <property type="evidence" value="ECO:0007669"/>
    <property type="project" value="InterPro"/>
</dbReference>
<dbReference type="EMBL" id="CP047962">
    <property type="protein sequence ID" value="QHQ51942.1"/>
    <property type="molecule type" value="Genomic_DNA"/>
</dbReference>
<organism evidence="2 3">
    <name type="scientific">Aeromonas media</name>
    <dbReference type="NCBI Taxonomy" id="651"/>
    <lineage>
        <taxon>Bacteria</taxon>
        <taxon>Pseudomonadati</taxon>
        <taxon>Pseudomonadota</taxon>
        <taxon>Gammaproteobacteria</taxon>
        <taxon>Aeromonadales</taxon>
        <taxon>Aeromonadaceae</taxon>
        <taxon>Aeromonas</taxon>
    </lineage>
</organism>
<dbReference type="AlphaFoldDB" id="A0AAE6SKL5"/>
<evidence type="ECO:0000256" key="1">
    <source>
        <dbReference type="ARBA" id="ARBA00023172"/>
    </source>
</evidence>
<evidence type="ECO:0000313" key="3">
    <source>
        <dbReference type="Proteomes" id="UP000463871"/>
    </source>
</evidence>
<accession>A0AAE6SKL5</accession>
<dbReference type="InterPro" id="IPR013762">
    <property type="entry name" value="Integrase-like_cat_sf"/>
</dbReference>
<dbReference type="InterPro" id="IPR011010">
    <property type="entry name" value="DNA_brk_join_enz"/>
</dbReference>
<sequence>MMTADRKEKLINEGILTDVDAVTQQNNTDDLSVKYKLPKSITLTSSRLTFTGNFSVNISSIRRYLTEEQFTSFLNTIIALQNGHGQLSLSSISQYITSFDRYIMISKDISISSLTILLDKCRRHEIGYRIFQCVRMLFTKWHSLNYPGISDEIIDFIYQVKPPRPKRPSGSKVRSDDPTEGWYTDTEYDLLVQTIWKAYESGTETLWNTTALLLSAQFGRRPIQIAHLKTGDLKINISRGKAVGKYIEFPSVKDKGSGGFRQSKKEVHPISDELWRLCQDQAADSIALFEAHLGYSLSDAERLLLPLFPAKMDKTFSNNLSNANYLHENNNAILSSALLHIKRGGISDAIIQGPRGQEIISERTSQPLIKNAYRFRYTRARQLARSGVPRGMLQFWLGHETKFSIDAYYDDPAERARQLNNQIAPLLAPLVQAFQGNLRDSEANATRGDDPTSRIELDGKEGLGVGTCGEHGFCSASVPIPCYRCTKFQPWVFGPHHEVLSRLLERQQLENEIPRPRMGRRLLVPVQLDKDIQAVREVIALCEVRQAILKEHE</sequence>
<name>A0AAE6SKL5_AERME</name>
<dbReference type="Gene3D" id="1.10.443.10">
    <property type="entry name" value="Intergrase catalytic core"/>
    <property type="match status" value="1"/>
</dbReference>
<gene>
    <name evidence="2" type="ORF">GWI30_14475</name>
</gene>
<keyword evidence="1" id="KW-0233">DNA recombination</keyword>
<dbReference type="Proteomes" id="UP000463871">
    <property type="component" value="Chromosome"/>
</dbReference>
<dbReference type="SUPFAM" id="SSF56349">
    <property type="entry name" value="DNA breaking-rejoining enzymes"/>
    <property type="match status" value="1"/>
</dbReference>
<dbReference type="GO" id="GO:0006310">
    <property type="term" value="P:DNA recombination"/>
    <property type="evidence" value="ECO:0007669"/>
    <property type="project" value="UniProtKB-KW"/>
</dbReference>
<evidence type="ECO:0000313" key="2">
    <source>
        <dbReference type="EMBL" id="QHQ51942.1"/>
    </source>
</evidence>
<evidence type="ECO:0008006" key="4">
    <source>
        <dbReference type="Google" id="ProtNLM"/>
    </source>
</evidence>
<protein>
    <recommendedName>
        <fullName evidence="4">Site-specific integrase</fullName>
    </recommendedName>
</protein>
<proteinExistence type="predicted"/>
<dbReference type="RefSeq" id="WP_161507379.1">
    <property type="nucleotide sequence ID" value="NZ_CAWPID010000001.1"/>
</dbReference>